<evidence type="ECO:0000256" key="10">
    <source>
        <dbReference type="SAM" id="Phobius"/>
    </source>
</evidence>
<dbReference type="Gramene" id="OMO52883">
    <property type="protein sequence ID" value="OMO52883"/>
    <property type="gene ID" value="CCACVL1_29042"/>
</dbReference>
<dbReference type="GO" id="GO:0003964">
    <property type="term" value="F:RNA-directed DNA polymerase activity"/>
    <property type="evidence" value="ECO:0007669"/>
    <property type="project" value="UniProtKB-KW"/>
</dbReference>
<dbReference type="InterPro" id="IPR044730">
    <property type="entry name" value="RNase_H-like_dom_plant"/>
</dbReference>
<feature type="domain" description="RNase H type-1" evidence="13">
    <location>
        <begin position="1267"/>
        <end position="1397"/>
    </location>
</feature>
<dbReference type="GO" id="GO:0004523">
    <property type="term" value="F:RNA-DNA hybrid ribonuclease activity"/>
    <property type="evidence" value="ECO:0007669"/>
    <property type="project" value="InterPro"/>
</dbReference>
<dbReference type="InterPro" id="IPR036397">
    <property type="entry name" value="RNaseH_sf"/>
</dbReference>
<proteinExistence type="inferred from homology"/>
<feature type="domain" description="F-box" evidence="11">
    <location>
        <begin position="1573"/>
        <end position="1620"/>
    </location>
</feature>
<keyword evidence="8 10" id="KW-0472">Membrane</keyword>
<dbReference type="Gene3D" id="3.30.420.10">
    <property type="entry name" value="Ribonuclease H-like superfamily/Ribonuclease H"/>
    <property type="match status" value="1"/>
</dbReference>
<feature type="coiled-coil region" evidence="9">
    <location>
        <begin position="7"/>
        <end position="64"/>
    </location>
</feature>
<evidence type="ECO:0000259" key="13">
    <source>
        <dbReference type="PROSITE" id="PS50879"/>
    </source>
</evidence>
<evidence type="ECO:0000256" key="7">
    <source>
        <dbReference type="ARBA" id="ARBA00023034"/>
    </source>
</evidence>
<dbReference type="GO" id="GO:0005797">
    <property type="term" value="C:Golgi medial cisterna"/>
    <property type="evidence" value="ECO:0007669"/>
    <property type="project" value="TreeGrafter"/>
</dbReference>
<dbReference type="GO" id="GO:0031201">
    <property type="term" value="C:SNARE complex"/>
    <property type="evidence" value="ECO:0007669"/>
    <property type="project" value="TreeGrafter"/>
</dbReference>
<keyword evidence="14" id="KW-0695">RNA-directed DNA polymerase</keyword>
<accession>A0A1R3G486</accession>
<comment type="caution">
    <text evidence="14">The sequence shown here is derived from an EMBL/GenBank/DDBJ whole genome shotgun (WGS) entry which is preliminary data.</text>
</comment>
<evidence type="ECO:0000256" key="5">
    <source>
        <dbReference type="ARBA" id="ARBA00022927"/>
    </source>
</evidence>
<keyword evidence="14" id="KW-0808">Transferase</keyword>
<dbReference type="GO" id="GO:0015031">
    <property type="term" value="P:protein transport"/>
    <property type="evidence" value="ECO:0007669"/>
    <property type="project" value="UniProtKB-KW"/>
</dbReference>
<comment type="subcellular location">
    <subcellularLocation>
        <location evidence="1">Golgi apparatus membrane</location>
        <topology evidence="1">Single-pass type IV membrane protein</topology>
    </subcellularLocation>
</comment>
<evidence type="ECO:0000259" key="12">
    <source>
        <dbReference type="PROSITE" id="PS50878"/>
    </source>
</evidence>
<keyword evidence="7" id="KW-0333">Golgi apparatus</keyword>
<dbReference type="GO" id="GO:0006906">
    <property type="term" value="P:vesicle fusion"/>
    <property type="evidence" value="ECO:0007669"/>
    <property type="project" value="TreeGrafter"/>
</dbReference>
<keyword evidence="4 10" id="KW-0812">Transmembrane</keyword>
<dbReference type="InterPro" id="IPR036047">
    <property type="entry name" value="F-box-like_dom_sf"/>
</dbReference>
<dbReference type="SUPFAM" id="SSF53098">
    <property type="entry name" value="Ribonuclease H-like"/>
    <property type="match status" value="1"/>
</dbReference>
<evidence type="ECO:0000256" key="8">
    <source>
        <dbReference type="ARBA" id="ARBA00023136"/>
    </source>
</evidence>
<keyword evidence="15" id="KW-1185">Reference proteome</keyword>
<dbReference type="GO" id="GO:0003676">
    <property type="term" value="F:nucleic acid binding"/>
    <property type="evidence" value="ECO:0007669"/>
    <property type="project" value="InterPro"/>
</dbReference>
<dbReference type="Proteomes" id="UP000188268">
    <property type="component" value="Unassembled WGS sequence"/>
</dbReference>
<dbReference type="PROSITE" id="PS50878">
    <property type="entry name" value="RT_POL"/>
    <property type="match status" value="1"/>
</dbReference>
<dbReference type="InterPro" id="IPR012337">
    <property type="entry name" value="RNaseH-like_sf"/>
</dbReference>
<keyword evidence="6 10" id="KW-1133">Transmembrane helix</keyword>
<dbReference type="CDD" id="cd06222">
    <property type="entry name" value="RNase_H_like"/>
    <property type="match status" value="1"/>
</dbReference>
<dbReference type="PROSITE" id="PS50181">
    <property type="entry name" value="FBOX"/>
    <property type="match status" value="1"/>
</dbReference>
<keyword evidence="3" id="KW-0813">Transport</keyword>
<dbReference type="Pfam" id="PF00078">
    <property type="entry name" value="RVT_1"/>
    <property type="match status" value="1"/>
</dbReference>
<name>A0A1R3G486_COCAP</name>
<dbReference type="GO" id="GO:0048219">
    <property type="term" value="P:inter-Golgi cisterna vesicle-mediated transport"/>
    <property type="evidence" value="ECO:0007669"/>
    <property type="project" value="TreeGrafter"/>
</dbReference>
<dbReference type="InterPro" id="IPR023601">
    <property type="entry name" value="Golgi_SNAP_su1"/>
</dbReference>
<dbReference type="PANTHER" id="PTHR21094:SF0">
    <property type="entry name" value="GOLGI SNAP RECEPTOR COMPLEX MEMBER 1-1"/>
    <property type="match status" value="1"/>
</dbReference>
<dbReference type="Gene3D" id="1.20.1280.50">
    <property type="match status" value="1"/>
</dbReference>
<evidence type="ECO:0000259" key="11">
    <source>
        <dbReference type="PROSITE" id="PS50181"/>
    </source>
</evidence>
<dbReference type="InterPro" id="IPR002156">
    <property type="entry name" value="RNaseH_domain"/>
</dbReference>
<dbReference type="CDD" id="cd22165">
    <property type="entry name" value="F-box_AtSKIP22-like"/>
    <property type="match status" value="1"/>
</dbReference>
<dbReference type="InterPro" id="IPR043502">
    <property type="entry name" value="DNA/RNA_pol_sf"/>
</dbReference>
<dbReference type="GO" id="GO:0000139">
    <property type="term" value="C:Golgi membrane"/>
    <property type="evidence" value="ECO:0007669"/>
    <property type="project" value="UniProtKB-SubCell"/>
</dbReference>
<dbReference type="GO" id="GO:0005801">
    <property type="term" value="C:cis-Golgi network"/>
    <property type="evidence" value="ECO:0007669"/>
    <property type="project" value="InterPro"/>
</dbReference>
<dbReference type="SUPFAM" id="SSF56219">
    <property type="entry name" value="DNase I-like"/>
    <property type="match status" value="1"/>
</dbReference>
<evidence type="ECO:0000256" key="9">
    <source>
        <dbReference type="SAM" id="Coils"/>
    </source>
</evidence>
<evidence type="ECO:0000256" key="2">
    <source>
        <dbReference type="ARBA" id="ARBA00008473"/>
    </source>
</evidence>
<evidence type="ECO:0000256" key="3">
    <source>
        <dbReference type="ARBA" id="ARBA00022448"/>
    </source>
</evidence>
<dbReference type="Pfam" id="PF12352">
    <property type="entry name" value="V-SNARE_C"/>
    <property type="match status" value="1"/>
</dbReference>
<evidence type="ECO:0000256" key="4">
    <source>
        <dbReference type="ARBA" id="ARBA00022692"/>
    </source>
</evidence>
<dbReference type="InterPro" id="IPR036691">
    <property type="entry name" value="Endo/exonu/phosph_ase_sf"/>
</dbReference>
<evidence type="ECO:0000256" key="1">
    <source>
        <dbReference type="ARBA" id="ARBA00004409"/>
    </source>
</evidence>
<dbReference type="PANTHER" id="PTHR21094">
    <property type="entry name" value="GOS-28 SNARE- RELATED"/>
    <property type="match status" value="1"/>
</dbReference>
<dbReference type="OrthoDB" id="422156at2759"/>
<dbReference type="STRING" id="210143.A0A1R3G486"/>
<dbReference type="EMBL" id="AWWV01015389">
    <property type="protein sequence ID" value="OMO52883.1"/>
    <property type="molecule type" value="Genomic_DNA"/>
</dbReference>
<sequence length="1686" mass="190018">MDVPSSWDALRKQARKLEAQLDEQMNSYRKLVSTKGSTKVDSEENDLESGIDRLLKQLQQVNLQMQDWVSSGGSEMVSHTLTRHQEILQDLTQEFYRLRSSLRAKQEHASLLDDFREFDRTRLDLEEGVGSTEQALLKEHAAISRSTGQMDSVISQAQATLGALVLQRSTFGGINSKLGNISSRLPTVNHILSAIKRKKSMDTIILSLVASVILMLMLCMGLRRVVILCFHKPSIFAIVEPRISGSRAKCVLRKLKFPKWHVADPVGFAGGIWLNWDDAAVQLTIIISSPQLVHALVKPKDQEEFMLTVVYASPKLEVRRILWTHMEDLARTITLPWVVLGDFNDVLNGGEKMGGVSPSFTRCNLFNEMITNCGLLDLGFYGPAFTWCNRRKCLRKIQERLDRVLASPNWRVMFPEAAVIHLPQVHSDHNPVLLGLEPHVPGDKSQRPFRFQAMWRAECGFDEMMSKLWRELDGSFVERTEKLASALLEWNKTDFGNIFAKKKELRARINGVQRALAVHRSHQLELLEEDLVSQRRNKILLLRDATSGEWVSDQGELMRMVVAFFRNLFSIEDGDFRPLGIVPHPVLSPVDVLNMDKRISLAEVRSALFQMKPWKAPGVDGFQAGVYQAYWDDFGTYLYQLVLEAFDSGSFSPELNRTLLVLIPKVQQPEYVKQFRPISLCTVAYKLITKVLVNRLRPLLDNLVGPLQSSFIPGRQAADNVFIAQEMIHTIRRSRSKLGLMAITIDLEKAYDRVRWDFLRDTLIVFGFPDSWVQLIMFCVESSSMSVMWNGEKTDSFLLVWKPITLGRGGPSISHLFFADDLFLFGRASEKQAETVREVLDRFCLASGAKVSLEKSRVFISPKASGSNVRLVSNLLGIGLTNDLGKYLGIPLVHKKVGVSLYRELIDKVATCLSGWKAKLLNMAGRATLVSSVMSSIPTYTMLTTKLPASCRNKLDMLNRRFLWGGTENKKALHLVSWDEVCKPKKFGGLGLRQMKYHNRVLLQKTAWRFLHQPHSLWVQCLCAKYRIQGDVFDSIREAGSRKVSWSSSWKGLAGVLEGLFCGLKKRVGRGDKVCFWLDTWLEEPLINSLEALPSFLDTTMMVSDFIVDGGSWNADMLFAQLPYEIALRILGYPLPKVVSMSDSYYWGSTSNVTNALRYSWGISSSAICSSCNGGVEDIIHVLRDCVWAKQGLNLKNRSVSQVTLFVTTIWRIWTSRCRRVFDPNEVTSLDAIVYNIAGTTRSVVAAMSMPSPPTGPTASISWTPPGEHFVKLNTDGAAKGNPGAAGAGGVIRNTEGGWVVGFAAHLGTCSNVAAELHVLRLGLTLAWREGFRAVICEVDAKVILDLLNSDNLEVHPLGALLLDVKEMLSWSWQCFCQHTLREGNFCADMLSKMGCDLATDMEFFCSPPPGIVDIFEADRFPSKAGHWAAASNMVDLENHNIDHNHNQGSNIREIMMIAIDGSRNVLLEELGSLASEPILGSAIVRELKRLCYVVGYYPVCDAADSKEAIVMKVRTRKRKMAVFQEEICCSCKYVVSFHNCTDIKIVRKWEPSKRDIEESESESDDGINYFGGSRLMQLPLELQFNILYLLQGIDLARLACVCSELKSLCDSDDLWWQKFKELASFCLYPFPEPMTLWKQRFAAVSKFHLNHAKVWSGLRWELPIGADRMTLRDSMEFLLESLYDF</sequence>
<dbReference type="InterPro" id="IPR001810">
    <property type="entry name" value="F-box_dom"/>
</dbReference>
<feature type="domain" description="Reverse transcriptase" evidence="12">
    <location>
        <begin position="644"/>
        <end position="892"/>
    </location>
</feature>
<dbReference type="Pfam" id="PF00646">
    <property type="entry name" value="F-box"/>
    <property type="match status" value="1"/>
</dbReference>
<dbReference type="Pfam" id="PF13456">
    <property type="entry name" value="RVT_3"/>
    <property type="match status" value="1"/>
</dbReference>
<dbReference type="PROSITE" id="PS50879">
    <property type="entry name" value="RNASE_H_1"/>
    <property type="match status" value="1"/>
</dbReference>
<comment type="similarity">
    <text evidence="2">Belongs to the GOSR1 family.</text>
</comment>
<keyword evidence="9" id="KW-0175">Coiled coil</keyword>
<dbReference type="GO" id="GO:0006888">
    <property type="term" value="P:endoplasmic reticulum to Golgi vesicle-mediated transport"/>
    <property type="evidence" value="ECO:0007669"/>
    <property type="project" value="InterPro"/>
</dbReference>
<reference evidence="14 15" key="1">
    <citation type="submission" date="2013-09" db="EMBL/GenBank/DDBJ databases">
        <title>Corchorus capsularis genome sequencing.</title>
        <authorList>
            <person name="Alam M."/>
            <person name="Haque M.S."/>
            <person name="Islam M.S."/>
            <person name="Emdad E.M."/>
            <person name="Islam M.M."/>
            <person name="Ahmed B."/>
            <person name="Halim A."/>
            <person name="Hossen Q.M.M."/>
            <person name="Hossain M.Z."/>
            <person name="Ahmed R."/>
            <person name="Khan M.M."/>
            <person name="Islam R."/>
            <person name="Rashid M.M."/>
            <person name="Khan S.A."/>
            <person name="Rahman M.S."/>
            <person name="Alam M."/>
        </authorList>
    </citation>
    <scope>NUCLEOTIDE SEQUENCE [LARGE SCALE GENOMIC DNA]</scope>
    <source>
        <strain evidence="15">cv. CVL-1</strain>
        <tissue evidence="14">Whole seedling</tissue>
    </source>
</reference>
<dbReference type="SUPFAM" id="SSF81383">
    <property type="entry name" value="F-box domain"/>
    <property type="match status" value="1"/>
</dbReference>
<evidence type="ECO:0000313" key="15">
    <source>
        <dbReference type="Proteomes" id="UP000188268"/>
    </source>
</evidence>
<keyword evidence="5" id="KW-0653">Protein transport</keyword>
<dbReference type="SUPFAM" id="SSF56672">
    <property type="entry name" value="DNA/RNA polymerases"/>
    <property type="match status" value="1"/>
</dbReference>
<gene>
    <name evidence="14" type="ORF">CCACVL1_29042</name>
</gene>
<organism evidence="14 15">
    <name type="scientific">Corchorus capsularis</name>
    <name type="common">Jute</name>
    <dbReference type="NCBI Taxonomy" id="210143"/>
    <lineage>
        <taxon>Eukaryota</taxon>
        <taxon>Viridiplantae</taxon>
        <taxon>Streptophyta</taxon>
        <taxon>Embryophyta</taxon>
        <taxon>Tracheophyta</taxon>
        <taxon>Spermatophyta</taxon>
        <taxon>Magnoliopsida</taxon>
        <taxon>eudicotyledons</taxon>
        <taxon>Gunneridae</taxon>
        <taxon>Pentapetalae</taxon>
        <taxon>rosids</taxon>
        <taxon>malvids</taxon>
        <taxon>Malvales</taxon>
        <taxon>Malvaceae</taxon>
        <taxon>Grewioideae</taxon>
        <taxon>Apeibeae</taxon>
        <taxon>Corchorus</taxon>
    </lineage>
</organism>
<protein>
    <submittedName>
        <fullName evidence="14">Reverse transcriptase</fullName>
    </submittedName>
</protein>
<dbReference type="Gene3D" id="3.60.10.10">
    <property type="entry name" value="Endonuclease/exonuclease/phosphatase"/>
    <property type="match status" value="1"/>
</dbReference>
<dbReference type="CDD" id="cd01650">
    <property type="entry name" value="RT_nLTR_like"/>
    <property type="match status" value="1"/>
</dbReference>
<dbReference type="GO" id="GO:0005484">
    <property type="term" value="F:SNAP receptor activity"/>
    <property type="evidence" value="ECO:0007669"/>
    <property type="project" value="TreeGrafter"/>
</dbReference>
<keyword evidence="14" id="KW-0548">Nucleotidyltransferase</keyword>
<evidence type="ECO:0000256" key="6">
    <source>
        <dbReference type="ARBA" id="ARBA00022989"/>
    </source>
</evidence>
<evidence type="ECO:0000313" key="14">
    <source>
        <dbReference type="EMBL" id="OMO52883.1"/>
    </source>
</evidence>
<dbReference type="SMART" id="SM00256">
    <property type="entry name" value="FBOX"/>
    <property type="match status" value="1"/>
</dbReference>
<dbReference type="InterPro" id="IPR000477">
    <property type="entry name" value="RT_dom"/>
</dbReference>
<feature type="transmembrane region" description="Helical" evidence="10">
    <location>
        <begin position="204"/>
        <end position="226"/>
    </location>
</feature>